<dbReference type="InterPro" id="IPR014721">
    <property type="entry name" value="Ribsml_uS5_D2-typ_fold_subgr"/>
</dbReference>
<keyword evidence="3" id="KW-0687">Ribonucleoprotein</keyword>
<organism evidence="4 5">
    <name type="scientific">Mesorhabditis belari</name>
    <dbReference type="NCBI Taxonomy" id="2138241"/>
    <lineage>
        <taxon>Eukaryota</taxon>
        <taxon>Metazoa</taxon>
        <taxon>Ecdysozoa</taxon>
        <taxon>Nematoda</taxon>
        <taxon>Chromadorea</taxon>
        <taxon>Rhabditida</taxon>
        <taxon>Rhabditina</taxon>
        <taxon>Rhabditomorpha</taxon>
        <taxon>Rhabditoidea</taxon>
        <taxon>Rhabditidae</taxon>
        <taxon>Mesorhabditinae</taxon>
        <taxon>Mesorhabditis</taxon>
    </lineage>
</organism>
<dbReference type="GO" id="GO:0003735">
    <property type="term" value="F:structural constituent of ribosome"/>
    <property type="evidence" value="ECO:0007669"/>
    <property type="project" value="InterPro"/>
</dbReference>
<dbReference type="PANTHER" id="PTHR21569">
    <property type="entry name" value="RIBOSOMAL PROTEIN S9"/>
    <property type="match status" value="1"/>
</dbReference>
<dbReference type="Pfam" id="PF00380">
    <property type="entry name" value="Ribosomal_S9"/>
    <property type="match status" value="1"/>
</dbReference>
<dbReference type="WBParaSite" id="MBELARI_LOCUS10725">
    <property type="protein sequence ID" value="MBELARI_LOCUS10725"/>
    <property type="gene ID" value="MBELARI_LOCUS10725"/>
</dbReference>
<dbReference type="GO" id="GO:0006412">
    <property type="term" value="P:translation"/>
    <property type="evidence" value="ECO:0007669"/>
    <property type="project" value="InterPro"/>
</dbReference>
<dbReference type="InterPro" id="IPR020568">
    <property type="entry name" value="Ribosomal_Su5_D2-typ_SF"/>
</dbReference>
<comment type="similarity">
    <text evidence="1">Belongs to the universal ribosomal protein uS9 family.</text>
</comment>
<evidence type="ECO:0000256" key="2">
    <source>
        <dbReference type="ARBA" id="ARBA00022980"/>
    </source>
</evidence>
<dbReference type="Proteomes" id="UP000887575">
    <property type="component" value="Unassembled WGS sequence"/>
</dbReference>
<dbReference type="GO" id="GO:0005763">
    <property type="term" value="C:mitochondrial small ribosomal subunit"/>
    <property type="evidence" value="ECO:0007669"/>
    <property type="project" value="TreeGrafter"/>
</dbReference>
<accession>A0AAF3E9Y3</accession>
<dbReference type="GO" id="GO:0003723">
    <property type="term" value="F:RNA binding"/>
    <property type="evidence" value="ECO:0007669"/>
    <property type="project" value="TreeGrafter"/>
</dbReference>
<protein>
    <submittedName>
        <fullName evidence="5">28S ribosomal protein S9, mitochondrial</fullName>
    </submittedName>
</protein>
<keyword evidence="4" id="KW-1185">Reference proteome</keyword>
<evidence type="ECO:0000313" key="5">
    <source>
        <dbReference type="WBParaSite" id="MBELARI_LOCUS10725"/>
    </source>
</evidence>
<reference evidence="5" key="1">
    <citation type="submission" date="2024-02" db="UniProtKB">
        <authorList>
            <consortium name="WormBaseParasite"/>
        </authorList>
    </citation>
    <scope>IDENTIFICATION</scope>
</reference>
<evidence type="ECO:0000313" key="4">
    <source>
        <dbReference type="Proteomes" id="UP000887575"/>
    </source>
</evidence>
<evidence type="ECO:0000256" key="1">
    <source>
        <dbReference type="ARBA" id="ARBA00005251"/>
    </source>
</evidence>
<dbReference type="Gene3D" id="3.30.230.10">
    <property type="match status" value="1"/>
</dbReference>
<dbReference type="SUPFAM" id="SSF54211">
    <property type="entry name" value="Ribosomal protein S5 domain 2-like"/>
    <property type="match status" value="1"/>
</dbReference>
<evidence type="ECO:0000256" key="3">
    <source>
        <dbReference type="ARBA" id="ARBA00023274"/>
    </source>
</evidence>
<keyword evidence="2" id="KW-0689">Ribosomal protein</keyword>
<dbReference type="PANTHER" id="PTHR21569:SF1">
    <property type="entry name" value="SMALL RIBOSOMAL SUBUNIT PROTEIN US9M"/>
    <property type="match status" value="1"/>
</dbReference>
<name>A0AAF3E9Y3_9BILA</name>
<sequence length="383" mass="43000">MLRPFLRSSLGNATRFLGTEASAISEEDAGAPRNLKRIGRALETYLRHSRENASMMARERADFDLGKRHLANMMGIDPHTINQNDIDKAIEYLFPSSLFDKKARPVMRPPDEILPRFNRFTFDDEGRPSDSRFYTLRPKFYALLSEIGLKTYNVSRLHAEHVKLNRKDDVNDQTVSLTGTTWINEEKMKKKLGENITTEMYAHLFLAFDYLVSLPGSVVESEFISQFREPLTSATASRIFGPEIPKVEICSKTNRRTATASVRVKSTNATVTVSDAGTGQWDIDGLTMHNFRSLLAREVLLCPLIVANLIGQVDVKATTVGAGGATAVPRAVRHGTALGLAALFPDVEEKLRLAGLISWDPRDKERNKVNQPGARAKWIWKRR</sequence>
<proteinExistence type="inferred from homology"/>
<dbReference type="InterPro" id="IPR000754">
    <property type="entry name" value="Ribosomal_uS9"/>
</dbReference>
<dbReference type="AlphaFoldDB" id="A0AAF3E9Y3"/>